<dbReference type="InParanoid" id="A0A2K2D9X8"/>
<dbReference type="AlphaFoldDB" id="A0A2K2D9X8"/>
<dbReference type="Proteomes" id="UP000008810">
    <property type="component" value="Chromosome 2"/>
</dbReference>
<reference evidence="3" key="3">
    <citation type="submission" date="2018-08" db="UniProtKB">
        <authorList>
            <consortium name="EnsemblPlants"/>
        </authorList>
    </citation>
    <scope>IDENTIFICATION</scope>
    <source>
        <strain evidence="3">cv. Bd21</strain>
    </source>
</reference>
<evidence type="ECO:0000313" key="2">
    <source>
        <dbReference type="EMBL" id="PNT71090.1"/>
    </source>
</evidence>
<keyword evidence="4" id="KW-1185">Reference proteome</keyword>
<dbReference type="EnsemblPlants" id="PNT71089">
    <property type="protein sequence ID" value="PNT71089"/>
    <property type="gene ID" value="BRADI_2g22921v3"/>
</dbReference>
<feature type="region of interest" description="Disordered" evidence="1">
    <location>
        <begin position="51"/>
        <end position="91"/>
    </location>
</feature>
<reference evidence="2" key="2">
    <citation type="submission" date="2017-06" db="EMBL/GenBank/DDBJ databases">
        <title>WGS assembly of Brachypodium distachyon.</title>
        <authorList>
            <consortium name="The International Brachypodium Initiative"/>
            <person name="Lucas S."/>
            <person name="Harmon-Smith M."/>
            <person name="Lail K."/>
            <person name="Tice H."/>
            <person name="Grimwood J."/>
            <person name="Bruce D."/>
            <person name="Barry K."/>
            <person name="Shu S."/>
            <person name="Lindquist E."/>
            <person name="Wang M."/>
            <person name="Pitluck S."/>
            <person name="Vogel J.P."/>
            <person name="Garvin D.F."/>
            <person name="Mockler T.C."/>
            <person name="Schmutz J."/>
            <person name="Rokhsar D."/>
            <person name="Bevan M.W."/>
        </authorList>
    </citation>
    <scope>NUCLEOTIDE SEQUENCE</scope>
    <source>
        <strain evidence="2">Bd21</strain>
    </source>
</reference>
<evidence type="ECO:0000313" key="3">
    <source>
        <dbReference type="EnsemblPlants" id="PNT71089"/>
    </source>
</evidence>
<proteinExistence type="predicted"/>
<dbReference type="Gramene" id="PNT71089">
    <property type="protein sequence ID" value="PNT71089"/>
    <property type="gene ID" value="BRADI_2g22921v3"/>
</dbReference>
<sequence>MDLVFGEFHLRADGTGILRLPGLTVPTREKTLLLSPSGRIPLTYLVKTLGRQDSPETPSGIGANSPCHAESPAPSDAGDCLEQEGCHDSSDSAPECAIAQIFMTNPITSTSSTTDTIDTLELRVSRKT</sequence>
<evidence type="ECO:0000313" key="4">
    <source>
        <dbReference type="Proteomes" id="UP000008810"/>
    </source>
</evidence>
<evidence type="ECO:0000256" key="1">
    <source>
        <dbReference type="SAM" id="MobiDB-lite"/>
    </source>
</evidence>
<accession>A0A2K2D9X8</accession>
<dbReference type="EMBL" id="CM000881">
    <property type="protein sequence ID" value="PNT71090.1"/>
    <property type="molecule type" value="Genomic_DNA"/>
</dbReference>
<reference evidence="2 3" key="1">
    <citation type="journal article" date="2010" name="Nature">
        <title>Genome sequencing and analysis of the model grass Brachypodium distachyon.</title>
        <authorList>
            <consortium name="International Brachypodium Initiative"/>
        </authorList>
    </citation>
    <scope>NUCLEOTIDE SEQUENCE [LARGE SCALE GENOMIC DNA]</scope>
    <source>
        <strain evidence="2 3">Bd21</strain>
    </source>
</reference>
<organism evidence="2">
    <name type="scientific">Brachypodium distachyon</name>
    <name type="common">Purple false brome</name>
    <name type="synonym">Trachynia distachya</name>
    <dbReference type="NCBI Taxonomy" id="15368"/>
    <lineage>
        <taxon>Eukaryota</taxon>
        <taxon>Viridiplantae</taxon>
        <taxon>Streptophyta</taxon>
        <taxon>Embryophyta</taxon>
        <taxon>Tracheophyta</taxon>
        <taxon>Spermatophyta</taxon>
        <taxon>Magnoliopsida</taxon>
        <taxon>Liliopsida</taxon>
        <taxon>Poales</taxon>
        <taxon>Poaceae</taxon>
        <taxon>BOP clade</taxon>
        <taxon>Pooideae</taxon>
        <taxon>Stipodae</taxon>
        <taxon>Brachypodieae</taxon>
        <taxon>Brachypodium</taxon>
    </lineage>
</organism>
<name>A0A2K2D9X8_BRADI</name>
<dbReference type="Gramene" id="PNT71090">
    <property type="protein sequence ID" value="PNT71090"/>
    <property type="gene ID" value="BRADI_2g22921v3"/>
</dbReference>
<protein>
    <submittedName>
        <fullName evidence="2 3">Uncharacterized protein</fullName>
    </submittedName>
</protein>
<gene>
    <name evidence="2" type="ORF">BRADI_2g22921v3</name>
</gene>
<dbReference type="EMBL" id="CM000881">
    <property type="protein sequence ID" value="PNT71089.1"/>
    <property type="molecule type" value="Genomic_DNA"/>
</dbReference>
<dbReference type="EnsemblPlants" id="PNT71090">
    <property type="protein sequence ID" value="PNT71090"/>
    <property type="gene ID" value="BRADI_2g22921v3"/>
</dbReference>